<keyword evidence="2" id="KW-0378">Hydrolase</keyword>
<comment type="catalytic activity">
    <reaction evidence="4">
        <text>NAD(+) + H2O = ADP-D-ribose + nicotinamide + H(+)</text>
        <dbReference type="Rhea" id="RHEA:16301"/>
        <dbReference type="ChEBI" id="CHEBI:15377"/>
        <dbReference type="ChEBI" id="CHEBI:15378"/>
        <dbReference type="ChEBI" id="CHEBI:17154"/>
        <dbReference type="ChEBI" id="CHEBI:57540"/>
        <dbReference type="ChEBI" id="CHEBI:57967"/>
        <dbReference type="EC" id="3.2.2.6"/>
    </reaction>
    <physiologicalReaction direction="left-to-right" evidence="4">
        <dbReference type="Rhea" id="RHEA:16302"/>
    </physiologicalReaction>
</comment>
<organism evidence="7 8">
    <name type="scientific">Eucalyptus globulus</name>
    <name type="common">Tasmanian blue gum</name>
    <dbReference type="NCBI Taxonomy" id="34317"/>
    <lineage>
        <taxon>Eukaryota</taxon>
        <taxon>Viridiplantae</taxon>
        <taxon>Streptophyta</taxon>
        <taxon>Embryophyta</taxon>
        <taxon>Tracheophyta</taxon>
        <taxon>Spermatophyta</taxon>
        <taxon>Magnoliopsida</taxon>
        <taxon>eudicotyledons</taxon>
        <taxon>Gunneridae</taxon>
        <taxon>Pentapetalae</taxon>
        <taxon>rosids</taxon>
        <taxon>malvids</taxon>
        <taxon>Myrtales</taxon>
        <taxon>Myrtaceae</taxon>
        <taxon>Myrtoideae</taxon>
        <taxon>Eucalypteae</taxon>
        <taxon>Eucalyptus</taxon>
    </lineage>
</organism>
<dbReference type="PROSITE" id="PS50104">
    <property type="entry name" value="TIR"/>
    <property type="match status" value="2"/>
</dbReference>
<dbReference type="Proteomes" id="UP001634007">
    <property type="component" value="Unassembled WGS sequence"/>
</dbReference>
<feature type="domain" description="TIR" evidence="6">
    <location>
        <begin position="33"/>
        <end position="200"/>
    </location>
</feature>
<sequence length="409" mass="46757">MKKMIVLAIVLPLAPLSVYAHRLLQKKRSAVHRNYDVFLSFRGPDTRTGFTDFLYNSLVAAGLHVFRDYDSIPVGEQIGPEILKAIKSCRIAIPIISEQYAQSKWCLRELKEIMDCQAKDGKSVFPVFYKVDVGDIHRQCVNLEKTLGSPEMQISAEEMEKWWNAFTSVAKIKGWISHTIADGHEAELVKMVVAKVSSDLKMMWIERLPTFISSVLFHFSKKKRRESKCQVFLAIRGPDTRHSLAAFLRVSFKLEGIKVFDDDDSSLIGTNIDNEIYDAINYCKISIPILSEDYASSSWCLNELAQMVECHQTKGQKILPIFYKVKRSNVRDLSGVFGQRILKHRNLVDATTYERWEQALKKVGTFKGWVSEKIANGYEGELVKKVVKEVSKLVKESPNTRCPILYTKY</sequence>
<evidence type="ECO:0000256" key="5">
    <source>
        <dbReference type="SAM" id="SignalP"/>
    </source>
</evidence>
<dbReference type="AlphaFoldDB" id="A0ABD3L2P5"/>
<dbReference type="SMART" id="SM00255">
    <property type="entry name" value="TIR"/>
    <property type="match status" value="2"/>
</dbReference>
<dbReference type="PANTHER" id="PTHR32009">
    <property type="entry name" value="TMV RESISTANCE PROTEIN N-LIKE"/>
    <property type="match status" value="1"/>
</dbReference>
<evidence type="ECO:0000256" key="2">
    <source>
        <dbReference type="ARBA" id="ARBA00022801"/>
    </source>
</evidence>
<dbReference type="Gene3D" id="3.40.50.10140">
    <property type="entry name" value="Toll/interleukin-1 receptor homology (TIR) domain"/>
    <property type="match status" value="2"/>
</dbReference>
<accession>A0ABD3L2P5</accession>
<dbReference type="EMBL" id="JBJKBG010000004">
    <property type="protein sequence ID" value="KAL3742425.1"/>
    <property type="molecule type" value="Genomic_DNA"/>
</dbReference>
<evidence type="ECO:0000256" key="3">
    <source>
        <dbReference type="ARBA" id="ARBA00023027"/>
    </source>
</evidence>
<dbReference type="InterPro" id="IPR000157">
    <property type="entry name" value="TIR_dom"/>
</dbReference>
<dbReference type="FunFam" id="3.40.50.10140:FF:000007">
    <property type="entry name" value="Disease resistance protein (TIR-NBS-LRR class)"/>
    <property type="match status" value="2"/>
</dbReference>
<keyword evidence="5" id="KW-0732">Signal</keyword>
<dbReference type="SUPFAM" id="SSF52200">
    <property type="entry name" value="Toll/Interleukin receptor TIR domain"/>
    <property type="match status" value="2"/>
</dbReference>
<feature type="signal peptide" evidence="5">
    <location>
        <begin position="1"/>
        <end position="20"/>
    </location>
</feature>
<keyword evidence="8" id="KW-1185">Reference proteome</keyword>
<feature type="chain" id="PRO_5044873486" description="ADP-ribosyl cyclase/cyclic ADP-ribose hydrolase" evidence="5">
    <location>
        <begin position="21"/>
        <end position="409"/>
    </location>
</feature>
<reference evidence="7 8" key="1">
    <citation type="submission" date="2024-11" db="EMBL/GenBank/DDBJ databases">
        <title>Chromosome-level genome assembly of Eucalyptus globulus Labill. provides insights into its genome evolution.</title>
        <authorList>
            <person name="Li X."/>
        </authorList>
    </citation>
    <scope>NUCLEOTIDE SEQUENCE [LARGE SCALE GENOMIC DNA]</scope>
    <source>
        <strain evidence="7">CL2024</strain>
        <tissue evidence="7">Fresh tender leaves</tissue>
    </source>
</reference>
<dbReference type="Pfam" id="PF01582">
    <property type="entry name" value="TIR"/>
    <property type="match status" value="2"/>
</dbReference>
<keyword evidence="3" id="KW-0520">NAD</keyword>
<evidence type="ECO:0000256" key="4">
    <source>
        <dbReference type="ARBA" id="ARBA00047304"/>
    </source>
</evidence>
<evidence type="ECO:0000313" key="7">
    <source>
        <dbReference type="EMBL" id="KAL3742425.1"/>
    </source>
</evidence>
<feature type="domain" description="TIR" evidence="6">
    <location>
        <begin position="227"/>
        <end position="394"/>
    </location>
</feature>
<comment type="caution">
    <text evidence="7">The sequence shown here is derived from an EMBL/GenBank/DDBJ whole genome shotgun (WGS) entry which is preliminary data.</text>
</comment>
<dbReference type="PANTHER" id="PTHR32009:SF39">
    <property type="entry name" value="TIR DOMAIN-CONTAINING PROTEIN"/>
    <property type="match status" value="1"/>
</dbReference>
<dbReference type="EC" id="3.2.2.6" evidence="1"/>
<name>A0ABD3L2P5_EUCGL</name>
<gene>
    <name evidence="7" type="ORF">ACJRO7_017838</name>
</gene>
<evidence type="ECO:0000259" key="6">
    <source>
        <dbReference type="PROSITE" id="PS50104"/>
    </source>
</evidence>
<evidence type="ECO:0000313" key="8">
    <source>
        <dbReference type="Proteomes" id="UP001634007"/>
    </source>
</evidence>
<dbReference type="InterPro" id="IPR035897">
    <property type="entry name" value="Toll_tir_struct_dom_sf"/>
</dbReference>
<dbReference type="GO" id="GO:0061809">
    <property type="term" value="F:NAD+ nucleosidase activity, cyclic ADP-ribose generating"/>
    <property type="evidence" value="ECO:0007669"/>
    <property type="project" value="UniProtKB-EC"/>
</dbReference>
<proteinExistence type="predicted"/>
<protein>
    <recommendedName>
        <fullName evidence="1">ADP-ribosyl cyclase/cyclic ADP-ribose hydrolase</fullName>
        <ecNumber evidence="1">3.2.2.6</ecNumber>
    </recommendedName>
</protein>
<evidence type="ECO:0000256" key="1">
    <source>
        <dbReference type="ARBA" id="ARBA00011982"/>
    </source>
</evidence>